<dbReference type="PANTHER" id="PTHR17985:SF8">
    <property type="entry name" value="TRANSPORT AND GOLGI ORGANIZATION PROTEIN 2 HOMOLOG"/>
    <property type="match status" value="1"/>
</dbReference>
<dbReference type="PANTHER" id="PTHR17985">
    <property type="entry name" value="SER/THR-RICH PROTEIN T10 IN DGCR REGION"/>
    <property type="match status" value="1"/>
</dbReference>
<evidence type="ECO:0000313" key="2">
    <source>
        <dbReference type="Proteomes" id="UP001156141"/>
    </source>
</evidence>
<dbReference type="Pfam" id="PF05742">
    <property type="entry name" value="TANGO2"/>
    <property type="match status" value="1"/>
</dbReference>
<protein>
    <submittedName>
        <fullName evidence="1">NRDE family protein</fullName>
    </submittedName>
</protein>
<dbReference type="EMBL" id="JAKVQD010000006">
    <property type="protein sequence ID" value="MCH4553642.1"/>
    <property type="molecule type" value="Genomic_DNA"/>
</dbReference>
<dbReference type="InterPro" id="IPR008551">
    <property type="entry name" value="TANGO2"/>
</dbReference>
<keyword evidence="2" id="KW-1185">Reference proteome</keyword>
<accession>A0ABS9RL73</accession>
<organism evidence="1 2">
    <name type="scientific">Aestuariibaculum lutulentum</name>
    <dbReference type="NCBI Taxonomy" id="2920935"/>
    <lineage>
        <taxon>Bacteria</taxon>
        <taxon>Pseudomonadati</taxon>
        <taxon>Bacteroidota</taxon>
        <taxon>Flavobacteriia</taxon>
        <taxon>Flavobacteriales</taxon>
        <taxon>Flavobacteriaceae</taxon>
    </lineage>
</organism>
<sequence>MCTVTLVPKGNNNFILTSNRDEAPSRVSIPPEIYSQENSKLLFPKDVISGGTWIGVSEHNRVVCVLNGAFDLHERRDVYRRSRGLVATDFLLFEEDIEHEINTYNFEDIEPFTIVVADWNNGLKFFELVWDGELKYFKELPLEEHIWSSSTLYTGEMKRERISWFKTFKENHKLTKETIMKFHKNAGQGNLDYGVIMDRGFVKTTSITQIEKSNHKVSMYYENLHNDMISNETLKFPEIVNE</sequence>
<name>A0ABS9RL73_9FLAO</name>
<dbReference type="RefSeq" id="WP_240574720.1">
    <property type="nucleotide sequence ID" value="NZ_CP136709.1"/>
</dbReference>
<reference evidence="1" key="1">
    <citation type="submission" date="2022-02" db="EMBL/GenBank/DDBJ databases">
        <title>Aestuariibaculum sp., a marine bacterium isolated from sediment in Guangxi.</title>
        <authorList>
            <person name="Ying J."/>
        </authorList>
    </citation>
    <scope>NUCLEOTIDE SEQUENCE</scope>
    <source>
        <strain evidence="1">L182</strain>
    </source>
</reference>
<evidence type="ECO:0000313" key="1">
    <source>
        <dbReference type="EMBL" id="MCH4553642.1"/>
    </source>
</evidence>
<comment type="caution">
    <text evidence="1">The sequence shown here is derived from an EMBL/GenBank/DDBJ whole genome shotgun (WGS) entry which is preliminary data.</text>
</comment>
<gene>
    <name evidence="1" type="ORF">MKW35_13530</name>
</gene>
<dbReference type="Proteomes" id="UP001156141">
    <property type="component" value="Unassembled WGS sequence"/>
</dbReference>
<proteinExistence type="predicted"/>